<dbReference type="Pfam" id="PF00216">
    <property type="entry name" value="Bac_DNA_binding"/>
    <property type="match status" value="1"/>
</dbReference>
<dbReference type="InterPro" id="IPR020816">
    <property type="entry name" value="Histone-like_DNA-bd_CS"/>
</dbReference>
<evidence type="ECO:0000313" key="5">
    <source>
        <dbReference type="Proteomes" id="UP001530377"/>
    </source>
</evidence>
<evidence type="ECO:0000256" key="3">
    <source>
        <dbReference type="SAM" id="SignalP"/>
    </source>
</evidence>
<keyword evidence="1" id="KW-0238">DNA-binding</keyword>
<dbReference type="PRINTS" id="PR01727">
    <property type="entry name" value="DNABINDINGHU"/>
</dbReference>
<dbReference type="AlphaFoldDB" id="A0ABD3RZA3"/>
<dbReference type="EMBL" id="JALLPB020000101">
    <property type="protein sequence ID" value="KAL3817532.1"/>
    <property type="molecule type" value="Genomic_DNA"/>
</dbReference>
<evidence type="ECO:0000256" key="2">
    <source>
        <dbReference type="RuleBase" id="RU003939"/>
    </source>
</evidence>
<feature type="chain" id="PRO_5044820213" evidence="3">
    <location>
        <begin position="23"/>
        <end position="183"/>
    </location>
</feature>
<evidence type="ECO:0000313" key="4">
    <source>
        <dbReference type="EMBL" id="KAL3817532.1"/>
    </source>
</evidence>
<dbReference type="SUPFAM" id="SSF47729">
    <property type="entry name" value="IHF-like DNA-binding proteins"/>
    <property type="match status" value="1"/>
</dbReference>
<organism evidence="4 5">
    <name type="scientific">Cyclostephanos tholiformis</name>
    <dbReference type="NCBI Taxonomy" id="382380"/>
    <lineage>
        <taxon>Eukaryota</taxon>
        <taxon>Sar</taxon>
        <taxon>Stramenopiles</taxon>
        <taxon>Ochrophyta</taxon>
        <taxon>Bacillariophyta</taxon>
        <taxon>Coscinodiscophyceae</taxon>
        <taxon>Thalassiosirophycidae</taxon>
        <taxon>Stephanodiscales</taxon>
        <taxon>Stephanodiscaceae</taxon>
        <taxon>Cyclostephanos</taxon>
    </lineage>
</organism>
<dbReference type="Gene3D" id="4.10.520.10">
    <property type="entry name" value="IHF-like DNA-binding proteins"/>
    <property type="match status" value="1"/>
</dbReference>
<comment type="caution">
    <text evidence="4">The sequence shown here is derived from an EMBL/GenBank/DDBJ whole genome shotgun (WGS) entry which is preliminary data.</text>
</comment>
<protein>
    <submittedName>
        <fullName evidence="4">Uncharacterized protein</fullName>
    </submittedName>
</protein>
<gene>
    <name evidence="4" type="ORF">ACHAXA_003705</name>
</gene>
<evidence type="ECO:0000256" key="1">
    <source>
        <dbReference type="ARBA" id="ARBA00023125"/>
    </source>
</evidence>
<dbReference type="InterPro" id="IPR010992">
    <property type="entry name" value="IHF-like_DNA-bd_dom_sf"/>
</dbReference>
<dbReference type="PROSITE" id="PS00045">
    <property type="entry name" value="HISTONE_LIKE"/>
    <property type="match status" value="1"/>
</dbReference>
<accession>A0ABD3RZA3</accession>
<dbReference type="InterPro" id="IPR000119">
    <property type="entry name" value="Hist_DNA-bd"/>
</dbReference>
<dbReference type="Proteomes" id="UP001530377">
    <property type="component" value="Unassembled WGS sequence"/>
</dbReference>
<keyword evidence="5" id="KW-1185">Reference proteome</keyword>
<dbReference type="SMART" id="SM00411">
    <property type="entry name" value="BHL"/>
    <property type="match status" value="1"/>
</dbReference>
<feature type="signal peptide" evidence="3">
    <location>
        <begin position="1"/>
        <end position="22"/>
    </location>
</feature>
<proteinExistence type="inferred from homology"/>
<sequence>MIHRALLLCVAVIAALSSRVAAFSNAPATGSTVGLLKGASSSCSRAFPGSRTTLYAGKKGTTTKKASTKKSAKKTITPVADAESDDGVVKFKKADFVSAVAAKTGMTKVQSELALTAVLDVLATEVADGKRISLPGFGIFKLTYRAARKGRNPSTGEEIDIRALNVPSFSASKTFKDMCNPNR</sequence>
<dbReference type="GO" id="GO:0003677">
    <property type="term" value="F:DNA binding"/>
    <property type="evidence" value="ECO:0007669"/>
    <property type="project" value="UniProtKB-KW"/>
</dbReference>
<dbReference type="PANTHER" id="PTHR33175">
    <property type="entry name" value="DNA-BINDING PROTEIN HU"/>
    <property type="match status" value="1"/>
</dbReference>
<dbReference type="PANTHER" id="PTHR33175:SF3">
    <property type="entry name" value="DNA-BINDING PROTEIN HU-BETA"/>
    <property type="match status" value="1"/>
</dbReference>
<comment type="similarity">
    <text evidence="2">Belongs to the bacterial histone-like protein family.</text>
</comment>
<keyword evidence="3" id="KW-0732">Signal</keyword>
<dbReference type="CDD" id="cd13831">
    <property type="entry name" value="HU"/>
    <property type="match status" value="1"/>
</dbReference>
<name>A0ABD3RZA3_9STRA</name>
<reference evidence="4 5" key="1">
    <citation type="submission" date="2024-10" db="EMBL/GenBank/DDBJ databases">
        <title>Updated reference genomes for cyclostephanoid diatoms.</title>
        <authorList>
            <person name="Roberts W.R."/>
            <person name="Alverson A.J."/>
        </authorList>
    </citation>
    <scope>NUCLEOTIDE SEQUENCE [LARGE SCALE GENOMIC DNA]</scope>
    <source>
        <strain evidence="4 5">AJA228-03</strain>
    </source>
</reference>